<dbReference type="PANTHER" id="PTHR46056">
    <property type="entry name" value="LONG-CHAIN-ALCOHOL OXIDASE"/>
    <property type="match status" value="1"/>
</dbReference>
<dbReference type="GO" id="GO:0016614">
    <property type="term" value="F:oxidoreductase activity, acting on CH-OH group of donors"/>
    <property type="evidence" value="ECO:0007669"/>
    <property type="project" value="InterPro"/>
</dbReference>
<dbReference type="EMBL" id="AP009386">
    <property type="protein sequence ID" value="BAG46013.1"/>
    <property type="molecule type" value="Genomic_DNA"/>
</dbReference>
<dbReference type="InterPro" id="IPR036188">
    <property type="entry name" value="FAD/NAD-bd_sf"/>
</dbReference>
<dbReference type="KEGG" id="bmj:BMULJ_04156"/>
<dbReference type="KEGG" id="bmu:Bmul_4350"/>
<dbReference type="eggNOG" id="COG2303">
    <property type="taxonomic scope" value="Bacteria"/>
</dbReference>
<evidence type="ECO:0000259" key="5">
    <source>
        <dbReference type="Pfam" id="PF00732"/>
    </source>
</evidence>
<organism evidence="7 8">
    <name type="scientific">Burkholderia multivorans (strain ATCC 17616 / 249)</name>
    <dbReference type="NCBI Taxonomy" id="395019"/>
    <lineage>
        <taxon>Bacteria</taxon>
        <taxon>Pseudomonadati</taxon>
        <taxon>Pseudomonadota</taxon>
        <taxon>Betaproteobacteria</taxon>
        <taxon>Burkholderiales</taxon>
        <taxon>Burkholderiaceae</taxon>
        <taxon>Burkholderia</taxon>
        <taxon>Burkholderia cepacia complex</taxon>
    </lineage>
</organism>
<dbReference type="STRING" id="395019.BMULJ_04156"/>
<dbReference type="Gene3D" id="3.50.50.60">
    <property type="entry name" value="FAD/NAD(P)-binding domain"/>
    <property type="match status" value="2"/>
</dbReference>
<accession>A0A0H3KR05</accession>
<dbReference type="Pfam" id="PF00732">
    <property type="entry name" value="GMC_oxred_N"/>
    <property type="match status" value="1"/>
</dbReference>
<dbReference type="SUPFAM" id="SSF51905">
    <property type="entry name" value="FAD/NAD(P)-binding domain"/>
    <property type="match status" value="1"/>
</dbReference>
<protein>
    <submittedName>
        <fullName evidence="7">Choline dehydrogenase</fullName>
    </submittedName>
</protein>
<keyword evidence="8" id="KW-1185">Reference proteome</keyword>
<comment type="similarity">
    <text evidence="1">Belongs to the GMC oxidoreductase family.</text>
</comment>
<dbReference type="AlphaFoldDB" id="A0A0H3KR05"/>
<proteinExistence type="inferred from homology"/>
<dbReference type="PANTHER" id="PTHR46056:SF12">
    <property type="entry name" value="LONG-CHAIN-ALCOHOL OXIDASE"/>
    <property type="match status" value="1"/>
</dbReference>
<dbReference type="InterPro" id="IPR007867">
    <property type="entry name" value="GMC_OxRtase_C"/>
</dbReference>
<evidence type="ECO:0000313" key="7">
    <source>
        <dbReference type="EMBL" id="BAG46013.1"/>
    </source>
</evidence>
<gene>
    <name evidence="7" type="ordered locus">BMULJ_04156</name>
</gene>
<dbReference type="RefSeq" id="WP_012217080.1">
    <property type="nucleotide sequence ID" value="NC_010086.1"/>
</dbReference>
<feature type="domain" description="Glucose-methanol-choline oxidoreductase C-terminal" evidence="6">
    <location>
        <begin position="399"/>
        <end position="506"/>
    </location>
</feature>
<keyword evidence="3" id="KW-0274">FAD</keyword>
<evidence type="ECO:0000313" key="8">
    <source>
        <dbReference type="Proteomes" id="UP000008815"/>
    </source>
</evidence>
<evidence type="ECO:0000256" key="4">
    <source>
        <dbReference type="ARBA" id="ARBA00023002"/>
    </source>
</evidence>
<reference evidence="7 8" key="1">
    <citation type="submission" date="2007-04" db="EMBL/GenBank/DDBJ databases">
        <title>Complete genome sequence of Burkholderia multivorans ATCC 17616.</title>
        <authorList>
            <person name="Ohtsubo Y."/>
            <person name="Yamashita A."/>
            <person name="Kurokawa K."/>
            <person name="Takami H."/>
            <person name="Yuhara S."/>
            <person name="Nishiyama E."/>
            <person name="Endo R."/>
            <person name="Miyazaki R."/>
            <person name="Ono A."/>
            <person name="Yano K."/>
            <person name="Ito M."/>
            <person name="Sota M."/>
            <person name="Yuji N."/>
            <person name="Hattori M."/>
            <person name="Tsuda M."/>
        </authorList>
    </citation>
    <scope>NUCLEOTIDE SEQUENCE [LARGE SCALE GENOMIC DNA]</scope>
    <source>
        <strain evidence="8">ATCC 17616 / 249</strain>
    </source>
</reference>
<keyword evidence="2" id="KW-0285">Flavoprotein</keyword>
<dbReference type="GO" id="GO:0050660">
    <property type="term" value="F:flavin adenine dinucleotide binding"/>
    <property type="evidence" value="ECO:0007669"/>
    <property type="project" value="InterPro"/>
</dbReference>
<sequence length="526" mass="56787">MTNKPFEYTDYGSLDSITAEVCVIGSGCGGATVAYKLAEAGVDVVVLEKGGYYPASTFDNRELNQAGKVDADRAMTTSSNGSTILTYGELVGGTSVHYWADSFRTPDDRLALWRDGYGITGHGQSDLAAAFAEIERRHHIHDVEPMYYNRMNQLFRGAVEALGWQGAPIKHARYGCAGSGQCMQGCALNAKQSQLVTSVPSAMALGARVYADLRAEQFTFDRSRATRLTASVIDRRRNRADGRKIVVKAKHFVVAAGGFNTPAFMLSQPGLKDALPALGRHFGMNPTTAVHGMYDEPIILWRKVPAAYGVEEFRRARYDAAGKYIEGGYLLVPDQLQPAMMGLSIPGFDAGAGEWMARLSHVGGVIGWIDDHPGELGEVRLDAKGNREIVYPYGPTTQQMLRDLMKKAAIANFKAGAKQVMIADLHRTTLTSEDQIGAIDHVAIKPGNLLIAAPHPFGGCRMGNDPRTSVTDSTHRVHGFDNVFVADPSVFPTGPSVDPSVTIMAFSYIAARHVAAALGKTLARSS</sequence>
<dbReference type="Pfam" id="PF05199">
    <property type="entry name" value="GMC_oxred_C"/>
    <property type="match status" value="1"/>
</dbReference>
<evidence type="ECO:0000259" key="6">
    <source>
        <dbReference type="Pfam" id="PF05199"/>
    </source>
</evidence>
<evidence type="ECO:0000256" key="3">
    <source>
        <dbReference type="ARBA" id="ARBA00022827"/>
    </source>
</evidence>
<dbReference type="InterPro" id="IPR000172">
    <property type="entry name" value="GMC_OxRdtase_N"/>
</dbReference>
<dbReference type="Pfam" id="PF13450">
    <property type="entry name" value="NAD_binding_8"/>
    <property type="match status" value="1"/>
</dbReference>
<dbReference type="Proteomes" id="UP000008815">
    <property type="component" value="Chromosome 2"/>
</dbReference>
<feature type="domain" description="Glucose-methanol-choline oxidoreductase N-terminal" evidence="5">
    <location>
        <begin position="75"/>
        <end position="282"/>
    </location>
</feature>
<dbReference type="HOGENOM" id="CLU_008878_3_0_4"/>
<evidence type="ECO:0000256" key="1">
    <source>
        <dbReference type="ARBA" id="ARBA00010790"/>
    </source>
</evidence>
<keyword evidence="4" id="KW-0560">Oxidoreductase</keyword>
<evidence type="ECO:0000256" key="2">
    <source>
        <dbReference type="ARBA" id="ARBA00022630"/>
    </source>
</evidence>
<name>A0A0H3KR05_BURM1</name>